<dbReference type="RefSeq" id="WP_081176582.1">
    <property type="nucleotide sequence ID" value="NZ_MSPX01000011.1"/>
</dbReference>
<name>A0ABX3PCL6_9HYPH</name>
<organism evidence="2 3">
    <name type="scientific">Xaviernesmea rhizosphaerae</name>
    <dbReference type="NCBI Taxonomy" id="1672749"/>
    <lineage>
        <taxon>Bacteria</taxon>
        <taxon>Pseudomonadati</taxon>
        <taxon>Pseudomonadota</taxon>
        <taxon>Alphaproteobacteria</taxon>
        <taxon>Hyphomicrobiales</taxon>
        <taxon>Rhizobiaceae</taxon>
        <taxon>Rhizobium/Agrobacterium group</taxon>
        <taxon>Xaviernesmea</taxon>
    </lineage>
</organism>
<evidence type="ECO:0000256" key="1">
    <source>
        <dbReference type="SAM" id="MobiDB-lite"/>
    </source>
</evidence>
<protein>
    <recommendedName>
        <fullName evidence="4">DUF4169 family protein</fullName>
    </recommendedName>
</protein>
<sequence length="75" mass="8260">MTTDKDATDKDRPLTAARISEADRQAAARRERQAQTLRENLLRRKQQSRARRLGAADETDGLPAAAGADSERAPD</sequence>
<reference evidence="2 3" key="1">
    <citation type="journal article" date="2017" name="Antonie Van Leeuwenhoek">
        <title>Rhizobium rhizosphaerae sp. nov., a novel species isolated from rice rhizosphere.</title>
        <authorList>
            <person name="Zhao J.J."/>
            <person name="Zhang J."/>
            <person name="Zhang R.J."/>
            <person name="Zhang C.W."/>
            <person name="Yin H.Q."/>
            <person name="Zhang X.X."/>
        </authorList>
    </citation>
    <scope>NUCLEOTIDE SEQUENCE [LARGE SCALE GENOMIC DNA]</scope>
    <source>
        <strain evidence="2 3">RD15</strain>
    </source>
</reference>
<dbReference type="EMBL" id="MSPX01000011">
    <property type="protein sequence ID" value="OQP85819.1"/>
    <property type="molecule type" value="Genomic_DNA"/>
</dbReference>
<feature type="compositionally biased region" description="Basic and acidic residues" evidence="1">
    <location>
        <begin position="1"/>
        <end position="13"/>
    </location>
</feature>
<feature type="compositionally biased region" description="Basic and acidic residues" evidence="1">
    <location>
        <begin position="20"/>
        <end position="33"/>
    </location>
</feature>
<evidence type="ECO:0000313" key="2">
    <source>
        <dbReference type="EMBL" id="OQP85819.1"/>
    </source>
</evidence>
<evidence type="ECO:0008006" key="4">
    <source>
        <dbReference type="Google" id="ProtNLM"/>
    </source>
</evidence>
<feature type="region of interest" description="Disordered" evidence="1">
    <location>
        <begin position="1"/>
        <end position="75"/>
    </location>
</feature>
<proteinExistence type="predicted"/>
<comment type="caution">
    <text evidence="2">The sequence shown here is derived from an EMBL/GenBank/DDBJ whole genome shotgun (WGS) entry which is preliminary data.</text>
</comment>
<keyword evidence="3" id="KW-1185">Reference proteome</keyword>
<evidence type="ECO:0000313" key="3">
    <source>
        <dbReference type="Proteomes" id="UP000192652"/>
    </source>
</evidence>
<dbReference type="Proteomes" id="UP000192652">
    <property type="component" value="Unassembled WGS sequence"/>
</dbReference>
<accession>A0ABX3PCL6</accession>
<gene>
    <name evidence="2" type="ORF">BTR14_13640</name>
</gene>
<feature type="compositionally biased region" description="Basic residues" evidence="1">
    <location>
        <begin position="43"/>
        <end position="52"/>
    </location>
</feature>